<feature type="domain" description="2Fe-2S ferredoxin-type" evidence="5">
    <location>
        <begin position="3"/>
        <end position="77"/>
    </location>
</feature>
<dbReference type="SMART" id="SM01008">
    <property type="entry name" value="Ald_Xan_dh_C"/>
    <property type="match status" value="1"/>
</dbReference>
<dbReference type="InterPro" id="IPR001041">
    <property type="entry name" value="2Fe-2S_ferredoxin-type"/>
</dbReference>
<comment type="caution">
    <text evidence="7">The sequence shown here is derived from an EMBL/GenBank/DDBJ whole genome shotgun (WGS) entry which is preliminary data.</text>
</comment>
<dbReference type="PROSITE" id="PS51085">
    <property type="entry name" value="2FE2S_FER_2"/>
    <property type="match status" value="1"/>
</dbReference>
<dbReference type="PATRIC" id="fig|796939.3.peg.600"/>
<dbReference type="AlphaFoldDB" id="J6HB68"/>
<evidence type="ECO:0000256" key="2">
    <source>
        <dbReference type="ARBA" id="ARBA00022723"/>
    </source>
</evidence>
<name>J6HB68_9FIRM</name>
<dbReference type="RefSeq" id="WP_009528082.1">
    <property type="nucleotide sequence ID" value="NZ_ALNK01000037.1"/>
</dbReference>
<dbReference type="SUPFAM" id="SSF56003">
    <property type="entry name" value="Molybdenum cofactor-binding domain"/>
    <property type="match status" value="1"/>
</dbReference>
<dbReference type="InterPro" id="IPR036884">
    <property type="entry name" value="2Fe-2S-bd_dom_sf"/>
</dbReference>
<dbReference type="CDD" id="cd00207">
    <property type="entry name" value="fer2"/>
    <property type="match status" value="1"/>
</dbReference>
<dbReference type="Gene3D" id="1.10.150.120">
    <property type="entry name" value="[2Fe-2S]-binding domain"/>
    <property type="match status" value="1"/>
</dbReference>
<dbReference type="Pfam" id="PF02738">
    <property type="entry name" value="MoCoBD_1"/>
    <property type="match status" value="1"/>
</dbReference>
<dbReference type="EMBL" id="ALNK01000037">
    <property type="protein sequence ID" value="EJU20078.1"/>
    <property type="molecule type" value="Genomic_DNA"/>
</dbReference>
<dbReference type="InterPro" id="IPR000674">
    <property type="entry name" value="Ald_Oxase/Xan_DH_a/b"/>
</dbReference>
<accession>V9HUT4</accession>
<evidence type="ECO:0000313" key="6">
    <source>
        <dbReference type="EMBL" id="EHL17833.1"/>
    </source>
</evidence>
<reference evidence="7 8" key="2">
    <citation type="submission" date="2012-07" db="EMBL/GenBank/DDBJ databases">
        <authorList>
            <person name="Durkin A.S."/>
            <person name="McCorrison J."/>
            <person name="Torralba M."/>
            <person name="Gillis M."/>
            <person name="Methe B."/>
            <person name="Sutton G."/>
            <person name="Nelson K.E."/>
        </authorList>
    </citation>
    <scope>NUCLEOTIDE SEQUENCE [LARGE SCALE GENOMIC DNA]</scope>
    <source>
        <strain evidence="7 8">OBRC8</strain>
    </source>
</reference>
<dbReference type="InterPro" id="IPR017697">
    <property type="entry name" value="Xdh"/>
</dbReference>
<keyword evidence="8" id="KW-1185">Reference proteome</keyword>
<evidence type="ECO:0000313" key="7">
    <source>
        <dbReference type="EMBL" id="EJU20078.1"/>
    </source>
</evidence>
<dbReference type="PROSITE" id="PS00197">
    <property type="entry name" value="2FE2S_FER_1"/>
    <property type="match status" value="1"/>
</dbReference>
<sequence length="862" mass="94257">MPETYSFTVNGNVIETDKDKSLLRFLRDDMKLKSVKDGCSQGACGTCTIIVDGKATRACILTTKRAVGKNIITVEGLSDREKEAFVYAFGAKGAVQCGFCIPGMVISGKALIDTNPDPNEDEIKEALKNNICRCTGYKKIIEGIQLVAKILRGESSIDEELEKGHKYGVGDNAFRIDVREKVLGYGEYVDDVEIDDMLHVSAVRTKYPRAKIIDIDFSEALKLDGVVAVLTAEDVPNNKVGHIQQDWDVMIAKGDITRCMGDAICLVVAESEEILKKAKPLVKIEYEVLEPVRNIDEAMKEDAPKLHPNGNLCQSRHVTRGNAKEAIANSKYVVTRTYDTPFTEHAFLEPECAIAFPYKDGVKIYSSDQSVFDTRKEVSIMLGWDKERIVVENKLVGGGFGGKEDMSVQHIAALCAVKLQRTVKAKFTRDESLAFHPKRHAMHGTFTLACDENGIFTGLDCDIYFDTGAYASLCGPVLERACTHSVGPYCYQNTDIRGYGYYTNNPPAGAFRGFGVCQSEFALESNINILAEMVGISPWEIRYRNAIEPGKVLPNGQIADCSTALKETLDAVKDVYEKNYPNAGIACAMKNAGVGVGLPDTGRAKLIVNDGIIEIYCGGSEIGQGCATIFIQMAAETLNMPKSKFKNMGCNSEIAPDSGTTSGSRQTLISGEAVRRVSSLLKNDLDKVDGDLSKLDGKEYYDEYFEPTDKLGADVPNPKSHVAYGYATHVVILDDDGKVKEVYAAHDSGKVVNPISIQGQIEGGVLMSLGYALTEDFKLQDCVPKSKFGTLGLMKSIDIPKINAIYVEKDELLGVAYGSKGIGEIATIPTAPAVQGAYYARDHKLRPKLPMEDTFYTNKKKK</sequence>
<dbReference type="InterPro" id="IPR036856">
    <property type="entry name" value="Ald_Oxase/Xan_DH_a/b_sf"/>
</dbReference>
<dbReference type="InterPro" id="IPR046867">
    <property type="entry name" value="AldOxase/xan_DH_MoCoBD2"/>
</dbReference>
<dbReference type="SUPFAM" id="SSF54292">
    <property type="entry name" value="2Fe-2S ferredoxin-like"/>
    <property type="match status" value="1"/>
</dbReference>
<dbReference type="GO" id="GO:0005506">
    <property type="term" value="F:iron ion binding"/>
    <property type="evidence" value="ECO:0007669"/>
    <property type="project" value="InterPro"/>
</dbReference>
<accession>J6HB68</accession>
<evidence type="ECO:0000313" key="9">
    <source>
        <dbReference type="Proteomes" id="UP000017818"/>
    </source>
</evidence>
<dbReference type="PANTHER" id="PTHR11908:SF157">
    <property type="entry name" value="XANTHINE DEHYDROGENASE SUBUNIT D-RELATED"/>
    <property type="match status" value="1"/>
</dbReference>
<evidence type="ECO:0000259" key="5">
    <source>
        <dbReference type="PROSITE" id="PS51085"/>
    </source>
</evidence>
<organism evidence="7 8">
    <name type="scientific">Peptoanaerobacter stomatis</name>
    <dbReference type="NCBI Taxonomy" id="796937"/>
    <lineage>
        <taxon>Bacteria</taxon>
        <taxon>Bacillati</taxon>
        <taxon>Bacillota</taxon>
        <taxon>Clostridia</taxon>
        <taxon>Peptostreptococcales</taxon>
        <taxon>Filifactoraceae</taxon>
        <taxon>Peptoanaerobacter</taxon>
    </lineage>
</organism>
<dbReference type="InterPro" id="IPR006058">
    <property type="entry name" value="2Fe2S_fd_BS"/>
</dbReference>
<dbReference type="SUPFAM" id="SSF54665">
    <property type="entry name" value="CO dehydrogenase molybdoprotein N-domain-like"/>
    <property type="match status" value="1"/>
</dbReference>
<reference evidence="6 9" key="1">
    <citation type="submission" date="2012-05" db="EMBL/GenBank/DDBJ databases">
        <title>The Genome Sequence of Eubacteriaceae bacterium CM2.</title>
        <authorList>
            <consortium name="The Broad Institute Genome Sequencing Platform"/>
            <person name="Earl A."/>
            <person name="Ward D."/>
            <person name="Feldgarden M."/>
            <person name="Gevers D."/>
            <person name="Sizova M."/>
            <person name="Hazen A."/>
            <person name="Epstein S."/>
            <person name="Walker B."/>
            <person name="Young S.K."/>
            <person name="Zeng Q."/>
            <person name="Gargeya S."/>
            <person name="Fitzgerald M."/>
            <person name="Haas B."/>
            <person name="Abouelleil A."/>
            <person name="Alvarado L."/>
            <person name="Arachchi H.M."/>
            <person name="Berlin A."/>
            <person name="Chapman S.B."/>
            <person name="Goldberg J."/>
            <person name="Griggs A."/>
            <person name="Gujja S."/>
            <person name="Hansen M."/>
            <person name="Howarth C."/>
            <person name="Imamovic A."/>
            <person name="Larimer J."/>
            <person name="McCowen C."/>
            <person name="Montmayeur A."/>
            <person name="Murphy C."/>
            <person name="Neiman D."/>
            <person name="Pearson M."/>
            <person name="Priest M."/>
            <person name="Roberts A."/>
            <person name="Saif S."/>
            <person name="Shea T."/>
            <person name="Sisk P."/>
            <person name="Sykes S."/>
            <person name="Wortman J."/>
            <person name="Nusbaum C."/>
            <person name="Birren B."/>
        </authorList>
    </citation>
    <scope>NUCLEOTIDE SEQUENCE [LARGE SCALE GENOMIC DNA]</scope>
    <source>
        <strain evidence="6 9">CM2</strain>
    </source>
</reference>
<keyword evidence="4" id="KW-0408">Iron</keyword>
<evidence type="ECO:0000256" key="1">
    <source>
        <dbReference type="ARBA" id="ARBA00006849"/>
    </source>
</evidence>
<dbReference type="OrthoDB" id="9759099at2"/>
<dbReference type="Pfam" id="PF01315">
    <property type="entry name" value="Ald_Xan_dh_C"/>
    <property type="match status" value="1"/>
</dbReference>
<comment type="similarity">
    <text evidence="1">Belongs to the xanthine dehydrogenase family.</text>
</comment>
<dbReference type="HOGENOM" id="CLU_001681_2_3_9"/>
<dbReference type="NCBIfam" id="TIGR03311">
    <property type="entry name" value="Se_dep_XDH"/>
    <property type="match status" value="1"/>
</dbReference>
<dbReference type="PANTHER" id="PTHR11908">
    <property type="entry name" value="XANTHINE DEHYDROGENASE"/>
    <property type="match status" value="1"/>
</dbReference>
<dbReference type="SUPFAM" id="SSF47741">
    <property type="entry name" value="CO dehydrogenase ISP C-domain like"/>
    <property type="match status" value="1"/>
</dbReference>
<dbReference type="Gene3D" id="3.10.20.30">
    <property type="match status" value="1"/>
</dbReference>
<dbReference type="InterPro" id="IPR037165">
    <property type="entry name" value="AldOxase/xan_DH_Mopterin-bd_sf"/>
</dbReference>
<dbReference type="InterPro" id="IPR008274">
    <property type="entry name" value="AldOxase/xan_DH_MoCoBD1"/>
</dbReference>
<dbReference type="Proteomes" id="UP000005244">
    <property type="component" value="Unassembled WGS sequence"/>
</dbReference>
<dbReference type="InterPro" id="IPR012675">
    <property type="entry name" value="Beta-grasp_dom_sf"/>
</dbReference>
<evidence type="ECO:0000256" key="4">
    <source>
        <dbReference type="ARBA" id="ARBA00023004"/>
    </source>
</evidence>
<evidence type="ECO:0000256" key="3">
    <source>
        <dbReference type="ARBA" id="ARBA00023002"/>
    </source>
</evidence>
<dbReference type="Gene3D" id="3.90.1170.50">
    <property type="entry name" value="Aldehyde oxidase/xanthine dehydrogenase, a/b hammerhead"/>
    <property type="match status" value="1"/>
</dbReference>
<gene>
    <name evidence="7" type="ORF">HMPREF1143_1627</name>
    <name evidence="6" type="ORF">HMPREF9630_01358</name>
</gene>
<keyword evidence="3" id="KW-0560">Oxidoreductase</keyword>
<dbReference type="Pfam" id="PF20256">
    <property type="entry name" value="MoCoBD_2"/>
    <property type="match status" value="1"/>
</dbReference>
<dbReference type="Pfam" id="PF00111">
    <property type="entry name" value="Fer2"/>
    <property type="match status" value="1"/>
</dbReference>
<dbReference type="InterPro" id="IPR002888">
    <property type="entry name" value="2Fe-2S-bd"/>
</dbReference>
<dbReference type="Pfam" id="PF01799">
    <property type="entry name" value="Fer2_2"/>
    <property type="match status" value="1"/>
</dbReference>
<keyword evidence="2" id="KW-0479">Metal-binding</keyword>
<dbReference type="GO" id="GO:0051537">
    <property type="term" value="F:2 iron, 2 sulfur cluster binding"/>
    <property type="evidence" value="ECO:0007669"/>
    <property type="project" value="InterPro"/>
</dbReference>
<dbReference type="Proteomes" id="UP000017818">
    <property type="component" value="Unassembled WGS sequence"/>
</dbReference>
<protein>
    <submittedName>
        <fullName evidence="7">Selenium-dependent molybdenum hydroxylase 1</fullName>
    </submittedName>
</protein>
<dbReference type="Gene3D" id="3.30.365.10">
    <property type="entry name" value="Aldehyde oxidase/xanthine dehydrogenase, molybdopterin binding domain"/>
    <property type="match status" value="5"/>
</dbReference>
<dbReference type="InterPro" id="IPR016208">
    <property type="entry name" value="Ald_Oxase/xanthine_DH-like"/>
</dbReference>
<dbReference type="InterPro" id="IPR036010">
    <property type="entry name" value="2Fe-2S_ferredoxin-like_sf"/>
</dbReference>
<evidence type="ECO:0000313" key="8">
    <source>
        <dbReference type="Proteomes" id="UP000005244"/>
    </source>
</evidence>
<proteinExistence type="inferred from homology"/>
<dbReference type="GO" id="GO:0016491">
    <property type="term" value="F:oxidoreductase activity"/>
    <property type="evidence" value="ECO:0007669"/>
    <property type="project" value="UniProtKB-KW"/>
</dbReference>
<dbReference type="EMBL" id="AFZF02000016">
    <property type="protein sequence ID" value="EHL17833.1"/>
    <property type="molecule type" value="Genomic_DNA"/>
</dbReference>